<dbReference type="RefSeq" id="WP_085254143.1">
    <property type="nucleotide sequence ID" value="NZ_AP022573.1"/>
</dbReference>
<feature type="compositionally biased region" description="Pro residues" evidence="1">
    <location>
        <begin position="279"/>
        <end position="301"/>
    </location>
</feature>
<evidence type="ECO:0000313" key="2">
    <source>
        <dbReference type="EMBL" id="ORW74221.1"/>
    </source>
</evidence>
<protein>
    <recommendedName>
        <fullName evidence="4">ESX-1 secretion-associated protein EspK</fullName>
    </recommendedName>
</protein>
<feature type="compositionally biased region" description="Low complexity" evidence="1">
    <location>
        <begin position="354"/>
        <end position="363"/>
    </location>
</feature>
<dbReference type="PRINTS" id="PR01217">
    <property type="entry name" value="PRICHEXTENSN"/>
</dbReference>
<sequence>MGMVRPTGGYTEQMLEPGGWPEIDEDAFYDRAQEYLQVLRQVTEVLETCKHERAELFDGGAWSGSAAGAANGELETNIGELVTLQNGLATVITWQRHIAMSIVQAKSDITDNVEAAQRRIDVLENDADLEPAQRTTAINTVVLAAHGANVGVIDVAAERILASKTWRPPGNAVEDLLDQKTPPPVAIPDTKSPAAPPPANGERPGHGTTEPAPATPTPPPPVRPGAPPLSPPGSPTPGVAPPPPSPAMPLPPGQAPGSPSPAPIPGGPGGAGPGTPSAPGEPPSGPAVPAAPPATPAPLGPAVPAAPLSPAASGVPAGAGGVGKGMAPASVAAPSPSSHSDDTSSPGAPGGAPGMPAAPMAAGASGGASGGSAAGARALAGEKPASAQPSTRPAAANRAAGKAAPAARRKAADQTEPPADVVAAAPIPVSAARAERDAIAEAATADAARRQGDDPLRLARRVAAALNAPGGGGGGDLGFFWVTAVTADGAIVVANSYGLAYIPAGVQLPEQVHMASADETIPATERARWATYPVMAVQGWATHHDTTLRAVIGTEHQLANSDPGAPKVLLKPDDIPANGDMAGRPRLQVVDPDAAERLAATTDLRLIDLLPPAAADPRAAAGPRPTSEVTDSEAVADLADSLARGTVDAQQLLAAMPATPVEAGPPADERPMLWFDVMKPLASKSTGRQAAHLRAFLAYATHVQEVVLKEAHGAVDLAEQRSAVADWLYWKHVGALLQAGLADGP</sequence>
<gene>
    <name evidence="2" type="ORF">AWC23_05405</name>
</gene>
<evidence type="ECO:0000256" key="1">
    <source>
        <dbReference type="SAM" id="MobiDB-lite"/>
    </source>
</evidence>
<feature type="region of interest" description="Disordered" evidence="1">
    <location>
        <begin position="168"/>
        <end position="424"/>
    </location>
</feature>
<feature type="compositionally biased region" description="Low complexity" evidence="1">
    <location>
        <begin position="302"/>
        <end position="316"/>
    </location>
</feature>
<feature type="compositionally biased region" description="Low complexity" evidence="1">
    <location>
        <begin position="392"/>
        <end position="406"/>
    </location>
</feature>
<keyword evidence="3" id="KW-1185">Reference proteome</keyword>
<dbReference type="AlphaFoldDB" id="A0AAJ3TY38"/>
<feature type="compositionally biased region" description="Gly residues" evidence="1">
    <location>
        <begin position="364"/>
        <end position="373"/>
    </location>
</feature>
<evidence type="ECO:0000313" key="3">
    <source>
        <dbReference type="Proteomes" id="UP000193387"/>
    </source>
</evidence>
<evidence type="ECO:0008006" key="4">
    <source>
        <dbReference type="Google" id="ProtNLM"/>
    </source>
</evidence>
<organism evidence="2 3">
    <name type="scientific">Mycobacterium saskatchewanense</name>
    <dbReference type="NCBI Taxonomy" id="220927"/>
    <lineage>
        <taxon>Bacteria</taxon>
        <taxon>Bacillati</taxon>
        <taxon>Actinomycetota</taxon>
        <taxon>Actinomycetes</taxon>
        <taxon>Mycobacteriales</taxon>
        <taxon>Mycobacteriaceae</taxon>
        <taxon>Mycobacterium</taxon>
        <taxon>Mycobacterium simiae complex</taxon>
    </lineage>
</organism>
<dbReference type="EMBL" id="LQPR01000010">
    <property type="protein sequence ID" value="ORW74221.1"/>
    <property type="molecule type" value="Genomic_DNA"/>
</dbReference>
<comment type="caution">
    <text evidence="2">The sequence shown here is derived from an EMBL/GenBank/DDBJ whole genome shotgun (WGS) entry which is preliminary data.</text>
</comment>
<name>A0AAJ3TY38_9MYCO</name>
<feature type="compositionally biased region" description="Pro residues" evidence="1">
    <location>
        <begin position="213"/>
        <end position="266"/>
    </location>
</feature>
<reference evidence="2 3" key="1">
    <citation type="submission" date="2016-01" db="EMBL/GenBank/DDBJ databases">
        <title>The new phylogeny of the genus Mycobacterium.</title>
        <authorList>
            <person name="Tarcisio F."/>
            <person name="Conor M."/>
            <person name="Antonella G."/>
            <person name="Elisabetta G."/>
            <person name="Giulia F.S."/>
            <person name="Sara T."/>
            <person name="Anna F."/>
            <person name="Clotilde B."/>
            <person name="Roberto B."/>
            <person name="Veronica D.S."/>
            <person name="Fabio R."/>
            <person name="Monica P."/>
            <person name="Olivier J."/>
            <person name="Enrico T."/>
            <person name="Nicola S."/>
        </authorList>
    </citation>
    <scope>NUCLEOTIDE SEQUENCE [LARGE SCALE GENOMIC DNA]</scope>
    <source>
        <strain evidence="2 3">DSM 44616</strain>
    </source>
</reference>
<dbReference type="Proteomes" id="UP000193387">
    <property type="component" value="Unassembled WGS sequence"/>
</dbReference>
<proteinExistence type="predicted"/>
<accession>A0AAJ3TY38</accession>
<feature type="compositionally biased region" description="Low complexity" evidence="1">
    <location>
        <begin position="325"/>
        <end position="347"/>
    </location>
</feature>